<comment type="similarity">
    <text evidence="1">Belongs to the glycosyltransferase 2 family.</text>
</comment>
<dbReference type="InterPro" id="IPR001173">
    <property type="entry name" value="Glyco_trans_2-like"/>
</dbReference>
<dbReference type="EMBL" id="JALQCY010000001">
    <property type="protein sequence ID" value="MCK9792362.1"/>
    <property type="molecule type" value="Genomic_DNA"/>
</dbReference>
<keyword evidence="6" id="KW-1185">Reference proteome</keyword>
<dbReference type="PANTHER" id="PTHR43685">
    <property type="entry name" value="GLYCOSYLTRANSFERASE"/>
    <property type="match status" value="1"/>
</dbReference>
<comment type="caution">
    <text evidence="5">The sequence shown here is derived from an EMBL/GenBank/DDBJ whole genome shotgun (WGS) entry which is preliminary data.</text>
</comment>
<evidence type="ECO:0000313" key="5">
    <source>
        <dbReference type="EMBL" id="MCK9792362.1"/>
    </source>
</evidence>
<feature type="domain" description="Glycosyltransferase 2-like" evidence="4">
    <location>
        <begin position="25"/>
        <end position="152"/>
    </location>
</feature>
<dbReference type="Pfam" id="PF00535">
    <property type="entry name" value="Glycos_transf_2"/>
    <property type="match status" value="1"/>
</dbReference>
<dbReference type="InterPro" id="IPR029044">
    <property type="entry name" value="Nucleotide-diphossugar_trans"/>
</dbReference>
<evidence type="ECO:0000256" key="1">
    <source>
        <dbReference type="ARBA" id="ARBA00006739"/>
    </source>
</evidence>
<proteinExistence type="inferred from homology"/>
<dbReference type="PANTHER" id="PTHR43685:SF5">
    <property type="entry name" value="GLYCOSYLTRANSFERASE EPSE-RELATED"/>
    <property type="match status" value="1"/>
</dbReference>
<keyword evidence="2 5" id="KW-0328">Glycosyltransferase</keyword>
<dbReference type="RefSeq" id="WP_416342236.1">
    <property type="nucleotide sequence ID" value="NZ_JALQCY010000001.1"/>
</dbReference>
<dbReference type="SUPFAM" id="SSF53448">
    <property type="entry name" value="Nucleotide-diphospho-sugar transferases"/>
    <property type="match status" value="1"/>
</dbReference>
<sequence>MTVVVASRDRRDELTATLGRHRAPVVLVDNGSTDGTPEAVRTAHPDVDVVRLGRNLAAAARTIGVRRARTPYVAFADDDSWWAPGSLHAAAEVLAARPEVGAVTATTLVGPAGDRDPFSEALTASPLRGRHGDLPGPRIIGFMACATMVRRTDFLAVGGFDDVVRFPGEEERLAWDLTAAGVDLVLVPAVVVHHHPSPRRSAPAARRRGVARSRLLTGVMRLPWSTVAARTAADVLSGAPERRGLWDARSDLAAALRERRVLPADVLADIRAVAGPGRRRHRPRE</sequence>
<accession>A0ABT0IYT8</accession>
<protein>
    <submittedName>
        <fullName evidence="5">Glycosyltransferase</fullName>
        <ecNumber evidence="5">2.4.-.-</ecNumber>
    </submittedName>
</protein>
<keyword evidence="3 5" id="KW-0808">Transferase</keyword>
<evidence type="ECO:0000259" key="4">
    <source>
        <dbReference type="Pfam" id="PF00535"/>
    </source>
</evidence>
<reference evidence="5 6" key="1">
    <citation type="submission" date="2022-02" db="EMBL/GenBank/DDBJ databases">
        <title>The car tank lid bacteriome: a reservoir of bacteria with potential in bioremediation of fuel.</title>
        <authorList>
            <person name="Vidal-Verdu A."/>
            <person name="Gomez-Martinez D."/>
            <person name="Latorre-Perez A."/>
            <person name="Pereto J."/>
            <person name="Porcar M."/>
        </authorList>
    </citation>
    <scope>NUCLEOTIDE SEQUENCE [LARGE SCALE GENOMIC DNA]</scope>
    <source>
        <strain evidence="5 6">4D.3</strain>
    </source>
</reference>
<evidence type="ECO:0000256" key="3">
    <source>
        <dbReference type="ARBA" id="ARBA00022679"/>
    </source>
</evidence>
<dbReference type="InterPro" id="IPR050834">
    <property type="entry name" value="Glycosyltransf_2"/>
</dbReference>
<evidence type="ECO:0000313" key="6">
    <source>
        <dbReference type="Proteomes" id="UP001651050"/>
    </source>
</evidence>
<dbReference type="Gene3D" id="3.90.550.10">
    <property type="entry name" value="Spore Coat Polysaccharide Biosynthesis Protein SpsA, Chain A"/>
    <property type="match status" value="1"/>
</dbReference>
<evidence type="ECO:0000256" key="2">
    <source>
        <dbReference type="ARBA" id="ARBA00022676"/>
    </source>
</evidence>
<name>A0ABT0IYT8_9MICO</name>
<dbReference type="Proteomes" id="UP001651050">
    <property type="component" value="Unassembled WGS sequence"/>
</dbReference>
<organism evidence="5 6">
    <name type="scientific">Isoptericola peretonis</name>
    <dbReference type="NCBI Taxonomy" id="2918523"/>
    <lineage>
        <taxon>Bacteria</taxon>
        <taxon>Bacillati</taxon>
        <taxon>Actinomycetota</taxon>
        <taxon>Actinomycetes</taxon>
        <taxon>Micrococcales</taxon>
        <taxon>Promicromonosporaceae</taxon>
        <taxon>Isoptericola</taxon>
    </lineage>
</organism>
<dbReference type="EC" id="2.4.-.-" evidence="5"/>
<dbReference type="GO" id="GO:0016757">
    <property type="term" value="F:glycosyltransferase activity"/>
    <property type="evidence" value="ECO:0007669"/>
    <property type="project" value="UniProtKB-KW"/>
</dbReference>
<gene>
    <name evidence="5" type="ORF">M1843_01205</name>
</gene>